<dbReference type="PANTHER" id="PTHR36182">
    <property type="entry name" value="PROTEIN, PUTATIVE (AFU_ORTHOLOGUE AFUA_6G10930)-RELATED"/>
    <property type="match status" value="1"/>
</dbReference>
<sequence length="406" mass="41074">MLLRWLLLGILAGQATAHINLLFPLPINSKNDPQTPEASKDYSMTAPLNQDGSNWPAKGYATSETVSALNPVATLVAGEEFTWTTEGTATHNGGSCQVGISYDLLATTAIMASWIGECPMSGSYTFTVPDIPGSEKALFLWVWFNKTGNREMYSNAAVVAVSGTATSFKGPSPFRANTFADGSCINTEGVDQGFPNPGDQTGQELSNCSWDNNSDVTVTSDGTSAEAPASSSGGAATSGGGGTAATGSSTTTAAAPSGSGGAGEAVTATTAGGVAAGTTSKAATSAAGAGTAATTAAAPTSTSTSTSDTIGGFTYKEVSIALGFAVLAALLAVLIVCVSKRKGGSDSDPEAGGGGGRRRRIRRRKHRYAPAHKSDTETESSGTGTGSEATETDESTDDEKGSRRRR</sequence>
<dbReference type="Proteomes" id="UP000193467">
    <property type="component" value="Unassembled WGS sequence"/>
</dbReference>
<keyword evidence="2" id="KW-0812">Transmembrane</keyword>
<evidence type="ECO:0000313" key="4">
    <source>
        <dbReference type="EMBL" id="ORY90911.1"/>
    </source>
</evidence>
<organism evidence="4 5">
    <name type="scientific">Leucosporidium creatinivorum</name>
    <dbReference type="NCBI Taxonomy" id="106004"/>
    <lineage>
        <taxon>Eukaryota</taxon>
        <taxon>Fungi</taxon>
        <taxon>Dikarya</taxon>
        <taxon>Basidiomycota</taxon>
        <taxon>Pucciniomycotina</taxon>
        <taxon>Microbotryomycetes</taxon>
        <taxon>Leucosporidiales</taxon>
        <taxon>Leucosporidium</taxon>
    </lineage>
</organism>
<dbReference type="InParanoid" id="A0A1Y2G5X9"/>
<dbReference type="PANTHER" id="PTHR36182:SF1">
    <property type="entry name" value="PROTEIN, PUTATIVE (AFU_ORTHOLOGUE AFUA_6G10930)-RELATED"/>
    <property type="match status" value="1"/>
</dbReference>
<dbReference type="EMBL" id="MCGR01000003">
    <property type="protein sequence ID" value="ORY90911.1"/>
    <property type="molecule type" value="Genomic_DNA"/>
</dbReference>
<feature type="compositionally biased region" description="Low complexity" evidence="1">
    <location>
        <begin position="222"/>
        <end position="235"/>
    </location>
</feature>
<comment type="caution">
    <text evidence="4">The sequence shown here is derived from an EMBL/GenBank/DDBJ whole genome shotgun (WGS) entry which is preliminary data.</text>
</comment>
<feature type="compositionally biased region" description="Low complexity" evidence="1">
    <location>
        <begin position="379"/>
        <end position="389"/>
    </location>
</feature>
<feature type="region of interest" description="Disordered" evidence="1">
    <location>
        <begin position="190"/>
        <end position="265"/>
    </location>
</feature>
<name>A0A1Y2G5X9_9BASI</name>
<keyword evidence="2" id="KW-1133">Transmembrane helix</keyword>
<proteinExistence type="predicted"/>
<evidence type="ECO:0000313" key="5">
    <source>
        <dbReference type="Proteomes" id="UP000193467"/>
    </source>
</evidence>
<dbReference type="Gene3D" id="2.70.50.70">
    <property type="match status" value="1"/>
</dbReference>
<evidence type="ECO:0000256" key="3">
    <source>
        <dbReference type="SAM" id="SignalP"/>
    </source>
</evidence>
<feature type="compositionally biased region" description="Low complexity" evidence="1">
    <location>
        <begin position="245"/>
        <end position="257"/>
    </location>
</feature>
<evidence type="ECO:0000256" key="2">
    <source>
        <dbReference type="SAM" id="Phobius"/>
    </source>
</evidence>
<feature type="signal peptide" evidence="3">
    <location>
        <begin position="1"/>
        <end position="17"/>
    </location>
</feature>
<dbReference type="OrthoDB" id="2342176at2759"/>
<dbReference type="AlphaFoldDB" id="A0A1Y2G5X9"/>
<reference evidence="4 5" key="1">
    <citation type="submission" date="2016-07" db="EMBL/GenBank/DDBJ databases">
        <title>Pervasive Adenine N6-methylation of Active Genes in Fungi.</title>
        <authorList>
            <consortium name="DOE Joint Genome Institute"/>
            <person name="Mondo S.J."/>
            <person name="Dannebaum R.O."/>
            <person name="Kuo R.C."/>
            <person name="Labutti K."/>
            <person name="Haridas S."/>
            <person name="Kuo A."/>
            <person name="Salamov A."/>
            <person name="Ahrendt S.R."/>
            <person name="Lipzen A."/>
            <person name="Sullivan W."/>
            <person name="Andreopoulos W.B."/>
            <person name="Clum A."/>
            <person name="Lindquist E."/>
            <person name="Daum C."/>
            <person name="Ramamoorthy G.K."/>
            <person name="Gryganskyi A."/>
            <person name="Culley D."/>
            <person name="Magnuson J.K."/>
            <person name="James T.Y."/>
            <person name="O'Malley M.A."/>
            <person name="Stajich J.E."/>
            <person name="Spatafora J.W."/>
            <person name="Visel A."/>
            <person name="Grigoriev I.V."/>
        </authorList>
    </citation>
    <scope>NUCLEOTIDE SEQUENCE [LARGE SCALE GENOMIC DNA]</scope>
    <source>
        <strain evidence="4 5">62-1032</strain>
    </source>
</reference>
<keyword evidence="2" id="KW-0472">Membrane</keyword>
<keyword evidence="5" id="KW-1185">Reference proteome</keyword>
<feature type="compositionally biased region" description="Polar residues" evidence="1">
    <location>
        <begin position="198"/>
        <end position="221"/>
    </location>
</feature>
<feature type="region of interest" description="Disordered" evidence="1">
    <location>
        <begin position="341"/>
        <end position="406"/>
    </location>
</feature>
<accession>A0A1Y2G5X9</accession>
<feature type="transmembrane region" description="Helical" evidence="2">
    <location>
        <begin position="318"/>
        <end position="338"/>
    </location>
</feature>
<keyword evidence="3" id="KW-0732">Signal</keyword>
<evidence type="ECO:0000256" key="1">
    <source>
        <dbReference type="SAM" id="MobiDB-lite"/>
    </source>
</evidence>
<feature type="compositionally biased region" description="Basic residues" evidence="1">
    <location>
        <begin position="356"/>
        <end position="370"/>
    </location>
</feature>
<feature type="chain" id="PRO_5013208940" evidence="3">
    <location>
        <begin position="18"/>
        <end position="406"/>
    </location>
</feature>
<feature type="region of interest" description="Disordered" evidence="1">
    <location>
        <begin position="290"/>
        <end position="310"/>
    </location>
</feature>
<protein>
    <submittedName>
        <fullName evidence="4">Uncharacterized protein</fullName>
    </submittedName>
</protein>
<gene>
    <name evidence="4" type="ORF">BCR35DRAFT_328665</name>
</gene>